<comment type="caution">
    <text evidence="2">The sequence shown here is derived from an EMBL/GenBank/DDBJ whole genome shotgun (WGS) entry which is preliminary data.</text>
</comment>
<sequence length="166" mass="18432">MNGTSVRKDIRRAKRGGPFVEKRKAEICMQEQGEGMKREGGERRAVKSRRTLGISIRIWGVFVFWWLSQHPYVIPLLFSLLSSACPHTSVSNRGMLLSRAFGAVCAIAFSSSFLSTISFLVHCTGNSISLIRALRHVLFDASSALSTCGPPSFRILQIIITYCASY</sequence>
<evidence type="ECO:0000313" key="2">
    <source>
        <dbReference type="EMBL" id="KAH7025454.1"/>
    </source>
</evidence>
<reference evidence="2 3" key="1">
    <citation type="journal article" date="2021" name="Nat. Commun.">
        <title>Genetic determinants of endophytism in the Arabidopsis root mycobiome.</title>
        <authorList>
            <person name="Mesny F."/>
            <person name="Miyauchi S."/>
            <person name="Thiergart T."/>
            <person name="Pickel B."/>
            <person name="Atanasova L."/>
            <person name="Karlsson M."/>
            <person name="Huettel B."/>
            <person name="Barry K.W."/>
            <person name="Haridas S."/>
            <person name="Chen C."/>
            <person name="Bauer D."/>
            <person name="Andreopoulos W."/>
            <person name="Pangilinan J."/>
            <person name="LaButti K."/>
            <person name="Riley R."/>
            <person name="Lipzen A."/>
            <person name="Clum A."/>
            <person name="Drula E."/>
            <person name="Henrissat B."/>
            <person name="Kohler A."/>
            <person name="Grigoriev I.V."/>
            <person name="Martin F.M."/>
            <person name="Hacquard S."/>
        </authorList>
    </citation>
    <scope>NUCLEOTIDE SEQUENCE [LARGE SCALE GENOMIC DNA]</scope>
    <source>
        <strain evidence="2 3">MPI-SDFR-AT-0080</strain>
    </source>
</reference>
<gene>
    <name evidence="2" type="ORF">B0J12DRAFT_686182</name>
</gene>
<dbReference type="Proteomes" id="UP000774617">
    <property type="component" value="Unassembled WGS sequence"/>
</dbReference>
<name>A0ABQ8FTD3_9PEZI</name>
<proteinExistence type="predicted"/>
<keyword evidence="1" id="KW-0812">Transmembrane</keyword>
<evidence type="ECO:0000313" key="3">
    <source>
        <dbReference type="Proteomes" id="UP000774617"/>
    </source>
</evidence>
<feature type="transmembrane region" description="Helical" evidence="1">
    <location>
        <begin position="100"/>
        <end position="122"/>
    </location>
</feature>
<evidence type="ECO:0000256" key="1">
    <source>
        <dbReference type="SAM" id="Phobius"/>
    </source>
</evidence>
<keyword evidence="1" id="KW-1133">Transmembrane helix</keyword>
<protein>
    <submittedName>
        <fullName evidence="2">Uncharacterized protein</fullName>
    </submittedName>
</protein>
<accession>A0ABQ8FTD3</accession>
<keyword evidence="3" id="KW-1185">Reference proteome</keyword>
<organism evidence="2 3">
    <name type="scientific">Macrophomina phaseolina</name>
    <dbReference type="NCBI Taxonomy" id="35725"/>
    <lineage>
        <taxon>Eukaryota</taxon>
        <taxon>Fungi</taxon>
        <taxon>Dikarya</taxon>
        <taxon>Ascomycota</taxon>
        <taxon>Pezizomycotina</taxon>
        <taxon>Dothideomycetes</taxon>
        <taxon>Dothideomycetes incertae sedis</taxon>
        <taxon>Botryosphaeriales</taxon>
        <taxon>Botryosphaeriaceae</taxon>
        <taxon>Macrophomina</taxon>
    </lineage>
</organism>
<keyword evidence="1" id="KW-0472">Membrane</keyword>
<dbReference type="EMBL" id="JAGTJR010000059">
    <property type="protein sequence ID" value="KAH7025454.1"/>
    <property type="molecule type" value="Genomic_DNA"/>
</dbReference>